<dbReference type="PROSITE" id="PS50110">
    <property type="entry name" value="RESPONSE_REGULATORY"/>
    <property type="match status" value="1"/>
</dbReference>
<keyword evidence="1" id="KW-0597">Phosphoprotein</keyword>
<dbReference type="Pfam" id="PF00072">
    <property type="entry name" value="Response_reg"/>
    <property type="match status" value="1"/>
</dbReference>
<dbReference type="InterPro" id="IPR001789">
    <property type="entry name" value="Sig_transdc_resp-reg_receiver"/>
</dbReference>
<dbReference type="Gene3D" id="3.40.50.2300">
    <property type="match status" value="1"/>
</dbReference>
<dbReference type="InterPro" id="IPR050706">
    <property type="entry name" value="Cyclic-di-GMP_PDE-like"/>
</dbReference>
<sequence length="441" mass="46883">MNSSAVRCLASRLQAPCRSVMGPPFMRNIMLKSALVVDQDELQRSALTRMLGKIGVPEVAVAHDGASAVAAIQQRQWDLVIVDLDMTDRTGLQMIDALAEAGGCGGIAIASSHPSRILQAAAAYARNRGLPIIAALGKPLEAACLIAMIESLARTALADGAATLRAAAQSSSVALAGLDAERLRRALAQREITAYFQPQHCVSTGELRGAEMLARWVADDGTMIPPAAFLPAFESAGLLGSLTDHMLARAFEALRELGNRPDCVISINVPATVARSICWAQDVADRAEFAGVDPSRIVIEITEDGGARSNGALAGAVTQLRLRGFSCAIDDFGTGDSSLDRLLCAPFDELKIDRDLISRASRHRHAQDVLACTVEMARSLDMTVVAEGIETQEEYDMVCALGAQVTQGYFHGRPMPLGAFSQYALSQGVIGHGILRMYARA</sequence>
<dbReference type="SMART" id="SM00448">
    <property type="entry name" value="REC"/>
    <property type="match status" value="1"/>
</dbReference>
<dbReference type="GO" id="GO:0000160">
    <property type="term" value="P:phosphorelay signal transduction system"/>
    <property type="evidence" value="ECO:0007669"/>
    <property type="project" value="InterPro"/>
</dbReference>
<dbReference type="InterPro" id="IPR035919">
    <property type="entry name" value="EAL_sf"/>
</dbReference>
<evidence type="ECO:0000313" key="5">
    <source>
        <dbReference type="Proteomes" id="UP000285324"/>
    </source>
</evidence>
<dbReference type="PROSITE" id="PS50883">
    <property type="entry name" value="EAL"/>
    <property type="match status" value="1"/>
</dbReference>
<evidence type="ECO:0000259" key="3">
    <source>
        <dbReference type="PROSITE" id="PS50883"/>
    </source>
</evidence>
<organism evidence="4 5">
    <name type="scientific">Alcaligenes xylosoxydans xylosoxydans</name>
    <name type="common">Achromobacter xylosoxidans</name>
    <dbReference type="NCBI Taxonomy" id="85698"/>
    <lineage>
        <taxon>Bacteria</taxon>
        <taxon>Pseudomonadati</taxon>
        <taxon>Pseudomonadota</taxon>
        <taxon>Betaproteobacteria</taxon>
        <taxon>Burkholderiales</taxon>
        <taxon>Alcaligenaceae</taxon>
        <taxon>Achromobacter</taxon>
    </lineage>
</organism>
<feature type="domain" description="Response regulatory" evidence="2">
    <location>
        <begin position="33"/>
        <end position="153"/>
    </location>
</feature>
<evidence type="ECO:0000256" key="1">
    <source>
        <dbReference type="PROSITE-ProRule" id="PRU00169"/>
    </source>
</evidence>
<evidence type="ECO:0000259" key="2">
    <source>
        <dbReference type="PROSITE" id="PS50110"/>
    </source>
</evidence>
<dbReference type="PANTHER" id="PTHR33121:SF79">
    <property type="entry name" value="CYCLIC DI-GMP PHOSPHODIESTERASE PDED-RELATED"/>
    <property type="match status" value="1"/>
</dbReference>
<dbReference type="OrthoDB" id="9813903at2"/>
<dbReference type="InterPro" id="IPR001633">
    <property type="entry name" value="EAL_dom"/>
</dbReference>
<dbReference type="SUPFAM" id="SSF52172">
    <property type="entry name" value="CheY-like"/>
    <property type="match status" value="1"/>
</dbReference>
<evidence type="ECO:0000313" key="4">
    <source>
        <dbReference type="EMBL" id="RPJ92760.1"/>
    </source>
</evidence>
<gene>
    <name evidence="4" type="ORF">DY367_06490</name>
</gene>
<dbReference type="EMBL" id="QVXO01000006">
    <property type="protein sequence ID" value="RPJ92760.1"/>
    <property type="molecule type" value="Genomic_DNA"/>
</dbReference>
<protein>
    <submittedName>
        <fullName evidence="4">EAL domain-containing protein</fullName>
    </submittedName>
</protein>
<comment type="caution">
    <text evidence="4">The sequence shown here is derived from an EMBL/GenBank/DDBJ whole genome shotgun (WGS) entry which is preliminary data.</text>
</comment>
<dbReference type="AlphaFoldDB" id="A0A424WHM8"/>
<proteinExistence type="predicted"/>
<name>A0A424WHM8_ALCXX</name>
<dbReference type="CDD" id="cd01948">
    <property type="entry name" value="EAL"/>
    <property type="match status" value="1"/>
</dbReference>
<dbReference type="InterPro" id="IPR011006">
    <property type="entry name" value="CheY-like_superfamily"/>
</dbReference>
<dbReference type="PANTHER" id="PTHR33121">
    <property type="entry name" value="CYCLIC DI-GMP PHOSPHODIESTERASE PDEF"/>
    <property type="match status" value="1"/>
</dbReference>
<feature type="domain" description="EAL" evidence="3">
    <location>
        <begin position="176"/>
        <end position="428"/>
    </location>
</feature>
<dbReference type="SMART" id="SM00052">
    <property type="entry name" value="EAL"/>
    <property type="match status" value="1"/>
</dbReference>
<dbReference type="Proteomes" id="UP000285324">
    <property type="component" value="Unassembled WGS sequence"/>
</dbReference>
<reference evidence="4 5" key="1">
    <citation type="submission" date="2018-08" db="EMBL/GenBank/DDBJ databases">
        <title>Achromobacter xylosoxidans Genome sequencing and assembly.</title>
        <authorList>
            <person name="Wang R."/>
            <person name="Rensing C."/>
            <person name="Li Y."/>
        </authorList>
    </citation>
    <scope>NUCLEOTIDE SEQUENCE [LARGE SCALE GENOMIC DNA]</scope>
    <source>
        <strain evidence="4 5">GD003A</strain>
    </source>
</reference>
<dbReference type="SUPFAM" id="SSF141868">
    <property type="entry name" value="EAL domain-like"/>
    <property type="match status" value="1"/>
</dbReference>
<feature type="modified residue" description="4-aspartylphosphate" evidence="1">
    <location>
        <position position="83"/>
    </location>
</feature>
<dbReference type="Gene3D" id="3.20.20.450">
    <property type="entry name" value="EAL domain"/>
    <property type="match status" value="1"/>
</dbReference>
<dbReference type="GO" id="GO:0071111">
    <property type="term" value="F:cyclic-guanylate-specific phosphodiesterase activity"/>
    <property type="evidence" value="ECO:0007669"/>
    <property type="project" value="InterPro"/>
</dbReference>
<accession>A0A424WHM8</accession>
<dbReference type="Pfam" id="PF00563">
    <property type="entry name" value="EAL"/>
    <property type="match status" value="1"/>
</dbReference>